<dbReference type="RefSeq" id="WP_092121081.1">
    <property type="nucleotide sequence ID" value="NZ_FMXO01000011.1"/>
</dbReference>
<evidence type="ECO:0000256" key="3">
    <source>
        <dbReference type="ARBA" id="ARBA00012438"/>
    </source>
</evidence>
<keyword evidence="6" id="KW-0808">Transferase</keyword>
<dbReference type="EMBL" id="FMXO01000011">
    <property type="protein sequence ID" value="SDB43099.1"/>
    <property type="molecule type" value="Genomic_DNA"/>
</dbReference>
<evidence type="ECO:0000256" key="4">
    <source>
        <dbReference type="ARBA" id="ARBA00022475"/>
    </source>
</evidence>
<dbReference type="Proteomes" id="UP000198771">
    <property type="component" value="Unassembled WGS sequence"/>
</dbReference>
<dbReference type="InterPro" id="IPR003661">
    <property type="entry name" value="HisK_dim/P_dom"/>
</dbReference>
<keyword evidence="12" id="KW-0175">Coiled coil</keyword>
<feature type="coiled-coil region" evidence="12">
    <location>
        <begin position="110"/>
        <end position="151"/>
    </location>
</feature>
<dbReference type="PRINTS" id="PR00344">
    <property type="entry name" value="BCTRLSENSOR"/>
</dbReference>
<evidence type="ECO:0000256" key="8">
    <source>
        <dbReference type="ARBA" id="ARBA00022777"/>
    </source>
</evidence>
<evidence type="ECO:0000256" key="5">
    <source>
        <dbReference type="ARBA" id="ARBA00022553"/>
    </source>
</evidence>
<keyword evidence="5" id="KW-0597">Phosphoprotein</keyword>
<dbReference type="SUPFAM" id="SSF47384">
    <property type="entry name" value="Homodimeric domain of signal transducing histidine kinase"/>
    <property type="match status" value="1"/>
</dbReference>
<evidence type="ECO:0000256" key="7">
    <source>
        <dbReference type="ARBA" id="ARBA00022741"/>
    </source>
</evidence>
<dbReference type="EC" id="2.7.13.3" evidence="3"/>
<dbReference type="InterPro" id="IPR005467">
    <property type="entry name" value="His_kinase_dom"/>
</dbReference>
<feature type="domain" description="Histidine kinase" evidence="13">
    <location>
        <begin position="151"/>
        <end position="369"/>
    </location>
</feature>
<dbReference type="AlphaFoldDB" id="A0A1G6DDA8"/>
<comment type="catalytic activity">
    <reaction evidence="1">
        <text>ATP + protein L-histidine = ADP + protein N-phospho-L-histidine.</text>
        <dbReference type="EC" id="2.7.13.3"/>
    </reaction>
</comment>
<evidence type="ECO:0000256" key="2">
    <source>
        <dbReference type="ARBA" id="ARBA00004236"/>
    </source>
</evidence>
<dbReference type="FunFam" id="3.30.565.10:FF:000023">
    <property type="entry name" value="PAS domain-containing sensor histidine kinase"/>
    <property type="match status" value="1"/>
</dbReference>
<keyword evidence="11" id="KW-0472">Membrane</keyword>
<dbReference type="InterPro" id="IPR050736">
    <property type="entry name" value="Sensor_HK_Regulatory"/>
</dbReference>
<dbReference type="STRING" id="617002.SAMN05660653_02072"/>
<dbReference type="Gene3D" id="3.30.565.10">
    <property type="entry name" value="Histidine kinase-like ATPase, C-terminal domain"/>
    <property type="match status" value="1"/>
</dbReference>
<proteinExistence type="predicted"/>
<evidence type="ECO:0000256" key="12">
    <source>
        <dbReference type="SAM" id="Coils"/>
    </source>
</evidence>
<dbReference type="Pfam" id="PF02518">
    <property type="entry name" value="HATPase_c"/>
    <property type="match status" value="1"/>
</dbReference>
<evidence type="ECO:0000313" key="15">
    <source>
        <dbReference type="Proteomes" id="UP000198771"/>
    </source>
</evidence>
<evidence type="ECO:0000256" key="10">
    <source>
        <dbReference type="ARBA" id="ARBA00023012"/>
    </source>
</evidence>
<evidence type="ECO:0000313" key="14">
    <source>
        <dbReference type="EMBL" id="SDB43099.1"/>
    </source>
</evidence>
<keyword evidence="8 14" id="KW-0418">Kinase</keyword>
<dbReference type="GO" id="GO:0005886">
    <property type="term" value="C:plasma membrane"/>
    <property type="evidence" value="ECO:0007669"/>
    <property type="project" value="UniProtKB-SubCell"/>
</dbReference>
<dbReference type="PANTHER" id="PTHR43711">
    <property type="entry name" value="TWO-COMPONENT HISTIDINE KINASE"/>
    <property type="match status" value="1"/>
</dbReference>
<accession>A0A1G6DDA8</accession>
<evidence type="ECO:0000256" key="1">
    <source>
        <dbReference type="ARBA" id="ARBA00000085"/>
    </source>
</evidence>
<reference evidence="14 15" key="1">
    <citation type="submission" date="2016-10" db="EMBL/GenBank/DDBJ databases">
        <authorList>
            <person name="de Groot N.N."/>
        </authorList>
    </citation>
    <scope>NUCLEOTIDE SEQUENCE [LARGE SCALE GENOMIC DNA]</scope>
    <source>
        <strain evidence="14 15">ASO4-2</strain>
    </source>
</reference>
<evidence type="ECO:0000256" key="11">
    <source>
        <dbReference type="ARBA" id="ARBA00023136"/>
    </source>
</evidence>
<dbReference type="CDD" id="cd00075">
    <property type="entry name" value="HATPase"/>
    <property type="match status" value="1"/>
</dbReference>
<gene>
    <name evidence="14" type="ORF">SAMN05660653_02072</name>
</gene>
<dbReference type="PROSITE" id="PS50109">
    <property type="entry name" value="HIS_KIN"/>
    <property type="match status" value="1"/>
</dbReference>
<name>A0A1G6DDA8_9BACT</name>
<keyword evidence="9" id="KW-0067">ATP-binding</keyword>
<dbReference type="InterPro" id="IPR036097">
    <property type="entry name" value="HisK_dim/P_sf"/>
</dbReference>
<evidence type="ECO:0000259" key="13">
    <source>
        <dbReference type="PROSITE" id="PS50109"/>
    </source>
</evidence>
<comment type="subcellular location">
    <subcellularLocation>
        <location evidence="2">Cell membrane</location>
    </subcellularLocation>
</comment>
<dbReference type="InterPro" id="IPR003594">
    <property type="entry name" value="HATPase_dom"/>
</dbReference>
<evidence type="ECO:0000256" key="9">
    <source>
        <dbReference type="ARBA" id="ARBA00022840"/>
    </source>
</evidence>
<dbReference type="SMART" id="SM00388">
    <property type="entry name" value="HisKA"/>
    <property type="match status" value="1"/>
</dbReference>
<dbReference type="InterPro" id="IPR004358">
    <property type="entry name" value="Sig_transdc_His_kin-like_C"/>
</dbReference>
<keyword evidence="7" id="KW-0547">Nucleotide-binding</keyword>
<dbReference type="GO" id="GO:0000155">
    <property type="term" value="F:phosphorelay sensor kinase activity"/>
    <property type="evidence" value="ECO:0007669"/>
    <property type="project" value="InterPro"/>
</dbReference>
<protein>
    <recommendedName>
        <fullName evidence="3">histidine kinase</fullName>
        <ecNumber evidence="3">2.7.13.3</ecNumber>
    </recommendedName>
</protein>
<dbReference type="SUPFAM" id="SSF55874">
    <property type="entry name" value="ATPase domain of HSP90 chaperone/DNA topoisomerase II/histidine kinase"/>
    <property type="match status" value="1"/>
</dbReference>
<dbReference type="Pfam" id="PF00512">
    <property type="entry name" value="HisKA"/>
    <property type="match status" value="1"/>
</dbReference>
<dbReference type="InterPro" id="IPR036890">
    <property type="entry name" value="HATPase_C_sf"/>
</dbReference>
<evidence type="ECO:0000256" key="6">
    <source>
        <dbReference type="ARBA" id="ARBA00022679"/>
    </source>
</evidence>
<dbReference type="CDD" id="cd00082">
    <property type="entry name" value="HisKA"/>
    <property type="match status" value="1"/>
</dbReference>
<keyword evidence="10" id="KW-0902">Two-component regulatory system</keyword>
<keyword evidence="4" id="KW-1003">Cell membrane</keyword>
<dbReference type="SMART" id="SM00387">
    <property type="entry name" value="HATPase_c"/>
    <property type="match status" value="1"/>
</dbReference>
<dbReference type="Gene3D" id="1.10.287.130">
    <property type="match status" value="1"/>
</dbReference>
<dbReference type="OrthoDB" id="5342753at2"/>
<keyword evidence="15" id="KW-1185">Reference proteome</keyword>
<dbReference type="PANTHER" id="PTHR43711:SF31">
    <property type="entry name" value="HISTIDINE KINASE"/>
    <property type="match status" value="1"/>
</dbReference>
<dbReference type="GO" id="GO:0005524">
    <property type="term" value="F:ATP binding"/>
    <property type="evidence" value="ECO:0007669"/>
    <property type="project" value="UniProtKB-KW"/>
</dbReference>
<sequence>MADMPLEQALADFIFQDASIIMMVLDREERILKTNAYTENLVGRPLAGIRFTDLLVDFTNSFSVPEAVKSTDPHRLNLPSHTGLPQTFYFHFKEQGDEVLVLGEQNSQEVEHLQQSMVRLNNDFTNLNRQLQKSNAELARLNDLKNQLLGMAAHDMRNPIGAILNLSCFLLDETGQELSPEHLQFLTLIHSSSRFMLSLLDDLLDFAKIEAGKLDLHLQPTDLIELIRKNVALNQVLADRKNIQIHFHHYEKLPPVVMDAMKIEQVLSNLISNAIKFSASGTTIKVNILQSGDHATVSVTDQGPGIPDAELHKLFQPFSKTSVRSTDGEKCTGLGLAIVRKIILGHLGKIWIRSEVGKGSTFFFSLPLP</sequence>
<organism evidence="14 15">
    <name type="scientific">Desulfonatronum thiosulfatophilum</name>
    <dbReference type="NCBI Taxonomy" id="617002"/>
    <lineage>
        <taxon>Bacteria</taxon>
        <taxon>Pseudomonadati</taxon>
        <taxon>Thermodesulfobacteriota</taxon>
        <taxon>Desulfovibrionia</taxon>
        <taxon>Desulfovibrionales</taxon>
        <taxon>Desulfonatronaceae</taxon>
        <taxon>Desulfonatronum</taxon>
    </lineage>
</organism>